<accession>A0A0R1UVF3</accession>
<dbReference type="Pfam" id="PF04463">
    <property type="entry name" value="2-thiour_desulf"/>
    <property type="match status" value="1"/>
</dbReference>
<dbReference type="STRING" id="1423801.FD50_GL001625"/>
<gene>
    <name evidence="1" type="ORF">FD50_GL001625</name>
</gene>
<dbReference type="Proteomes" id="UP000051166">
    <property type="component" value="Unassembled WGS sequence"/>
</dbReference>
<dbReference type="RefSeq" id="WP_054758003.1">
    <property type="nucleotide sequence ID" value="NZ_AZFQ01000053.1"/>
</dbReference>
<comment type="caution">
    <text evidence="1">The sequence shown here is derived from an EMBL/GenBank/DDBJ whole genome shotgun (WGS) entry which is preliminary data.</text>
</comment>
<dbReference type="OrthoDB" id="9797779at2"/>
<dbReference type="PATRIC" id="fig|1423801.4.peg.1662"/>
<protein>
    <submittedName>
        <fullName evidence="1">Uncharacterized protein</fullName>
    </submittedName>
</protein>
<organism evidence="1 2">
    <name type="scientific">Liquorilactobacillus satsumensis DSM 16230 = JCM 12392</name>
    <dbReference type="NCBI Taxonomy" id="1423801"/>
    <lineage>
        <taxon>Bacteria</taxon>
        <taxon>Bacillati</taxon>
        <taxon>Bacillota</taxon>
        <taxon>Bacilli</taxon>
        <taxon>Lactobacillales</taxon>
        <taxon>Lactobacillaceae</taxon>
        <taxon>Liquorilactobacillus</taxon>
    </lineage>
</organism>
<evidence type="ECO:0000313" key="1">
    <source>
        <dbReference type="EMBL" id="KRL97078.1"/>
    </source>
</evidence>
<sequence length="171" mass="18464">MILLSACLAGFNVRYNGTNAQNDLAKWLLLNGQAITMCPEILAGFSIPRASAEINGGTAADILNQVEKVRVLEENGRDVTSQFVHGVELGMKIVAENDIQVAFLKDGSPTCGVDKVYTGNFDGKKKDGMGVFAQSLQQQGIPVFSDQQLQVANVKPFITPTLTAKLEKQFC</sequence>
<dbReference type="AlphaFoldDB" id="A0A0R1UVF3"/>
<keyword evidence="2" id="KW-1185">Reference proteome</keyword>
<dbReference type="InterPro" id="IPR007553">
    <property type="entry name" value="2-thiour_desulf"/>
</dbReference>
<dbReference type="EMBL" id="AZFQ01000053">
    <property type="protein sequence ID" value="KRL97078.1"/>
    <property type="molecule type" value="Genomic_DNA"/>
</dbReference>
<dbReference type="GeneID" id="98308882"/>
<dbReference type="PANTHER" id="PTHR30087">
    <property type="entry name" value="INNER MEMBRANE PROTEIN"/>
    <property type="match status" value="1"/>
</dbReference>
<proteinExistence type="predicted"/>
<reference evidence="1 2" key="1">
    <citation type="journal article" date="2015" name="Genome Announc.">
        <title>Expanding the biotechnology potential of lactobacilli through comparative genomics of 213 strains and associated genera.</title>
        <authorList>
            <person name="Sun Z."/>
            <person name="Harris H.M."/>
            <person name="McCann A."/>
            <person name="Guo C."/>
            <person name="Argimon S."/>
            <person name="Zhang W."/>
            <person name="Yang X."/>
            <person name="Jeffery I.B."/>
            <person name="Cooney J.C."/>
            <person name="Kagawa T.F."/>
            <person name="Liu W."/>
            <person name="Song Y."/>
            <person name="Salvetti E."/>
            <person name="Wrobel A."/>
            <person name="Rasinkangas P."/>
            <person name="Parkhill J."/>
            <person name="Rea M.C."/>
            <person name="O'Sullivan O."/>
            <person name="Ritari J."/>
            <person name="Douillard F.P."/>
            <person name="Paul Ross R."/>
            <person name="Yang R."/>
            <person name="Briner A.E."/>
            <person name="Felis G.E."/>
            <person name="de Vos W.M."/>
            <person name="Barrangou R."/>
            <person name="Klaenhammer T.R."/>
            <person name="Caufield P.W."/>
            <person name="Cui Y."/>
            <person name="Zhang H."/>
            <person name="O'Toole P.W."/>
        </authorList>
    </citation>
    <scope>NUCLEOTIDE SEQUENCE [LARGE SCALE GENOMIC DNA]</scope>
    <source>
        <strain evidence="1 2">DSM 16230</strain>
    </source>
</reference>
<evidence type="ECO:0000313" key="2">
    <source>
        <dbReference type="Proteomes" id="UP000051166"/>
    </source>
</evidence>
<dbReference type="PANTHER" id="PTHR30087:SF1">
    <property type="entry name" value="HYPOTHETICAL CYTOSOLIC PROTEIN"/>
    <property type="match status" value="1"/>
</dbReference>
<name>A0A0R1UVF3_9LACO</name>